<feature type="compositionally biased region" description="Low complexity" evidence="1">
    <location>
        <begin position="26"/>
        <end position="49"/>
    </location>
</feature>
<evidence type="ECO:0000313" key="4">
    <source>
        <dbReference type="Proteomes" id="UP000052982"/>
    </source>
</evidence>
<dbReference type="STRING" id="1943.AQJ64_24230"/>
<feature type="chain" id="PRO_5039279613" description="PknH-like extracellular domain-containing protein" evidence="2">
    <location>
        <begin position="18"/>
        <end position="260"/>
    </location>
</feature>
<evidence type="ECO:0000256" key="2">
    <source>
        <dbReference type="SAM" id="SignalP"/>
    </source>
</evidence>
<proteinExistence type="predicted"/>
<accession>A0A101SVJ5</accession>
<gene>
    <name evidence="3" type="ORF">AQJ64_24230</name>
</gene>
<feature type="region of interest" description="Disordered" evidence="1">
    <location>
        <begin position="20"/>
        <end position="49"/>
    </location>
</feature>
<evidence type="ECO:0000313" key="3">
    <source>
        <dbReference type="EMBL" id="KUN80708.1"/>
    </source>
</evidence>
<organism evidence="3 4">
    <name type="scientific">Streptomyces griseoruber</name>
    <dbReference type="NCBI Taxonomy" id="1943"/>
    <lineage>
        <taxon>Bacteria</taxon>
        <taxon>Bacillati</taxon>
        <taxon>Actinomycetota</taxon>
        <taxon>Actinomycetes</taxon>
        <taxon>Kitasatosporales</taxon>
        <taxon>Streptomycetaceae</taxon>
        <taxon>Streptomyces</taxon>
    </lineage>
</organism>
<feature type="signal peptide" evidence="2">
    <location>
        <begin position="1"/>
        <end position="17"/>
    </location>
</feature>
<keyword evidence="2" id="KW-0732">Signal</keyword>
<evidence type="ECO:0000256" key="1">
    <source>
        <dbReference type="SAM" id="MobiDB-lite"/>
    </source>
</evidence>
<dbReference type="Proteomes" id="UP000052982">
    <property type="component" value="Unassembled WGS sequence"/>
</dbReference>
<sequence>MTLLVAGSLLAGCSAQGADGGAARESASPSADAGAGATAGATASPSGSSLFTADPSLVPRSAGDGAVLADAVVLAAGDWGRGFVAQRPAASTPGTWAVLDDDCRWEREKLPNGVLASSSRYSRRPAGGGKGTVRVTAATTVHASVLGADEQLSTTLEEVLRCPEQQPRSNERITGLNSLGIPFGARNQEYADDTVMETGRYVENGGAAQPYSWMVARLGTVVVAVSVTGAKGNTEQELNQVGSEALAKMLERIQLRLKGN</sequence>
<evidence type="ECO:0008006" key="5">
    <source>
        <dbReference type="Google" id="ProtNLM"/>
    </source>
</evidence>
<reference evidence="3 4" key="1">
    <citation type="submission" date="2015-10" db="EMBL/GenBank/DDBJ databases">
        <title>Draft genome sequence of Streptomyces griseoruber DSM 40281, type strain for the species Streptomyces griseoruber.</title>
        <authorList>
            <person name="Ruckert C."/>
            <person name="Winkler A."/>
            <person name="Kalinowski J."/>
            <person name="Kampfer P."/>
            <person name="Glaeser S."/>
        </authorList>
    </citation>
    <scope>NUCLEOTIDE SEQUENCE [LARGE SCALE GENOMIC DNA]</scope>
    <source>
        <strain evidence="3 4">DSM 40281</strain>
    </source>
</reference>
<dbReference type="EMBL" id="LMWW01000040">
    <property type="protein sequence ID" value="KUN80708.1"/>
    <property type="molecule type" value="Genomic_DNA"/>
</dbReference>
<comment type="caution">
    <text evidence="3">The sequence shown here is derived from an EMBL/GenBank/DDBJ whole genome shotgun (WGS) entry which is preliminary data.</text>
</comment>
<dbReference type="AlphaFoldDB" id="A0A101SVJ5"/>
<name>A0A101SVJ5_9ACTN</name>
<protein>
    <recommendedName>
        <fullName evidence="5">PknH-like extracellular domain-containing protein</fullName>
    </recommendedName>
</protein>
<keyword evidence="4" id="KW-1185">Reference proteome</keyword>